<gene>
    <name evidence="1" type="ORF">PENFLA_c012G04183</name>
</gene>
<keyword evidence="2" id="KW-1185">Reference proteome</keyword>
<dbReference type="OrthoDB" id="4226302at2759"/>
<sequence length="275" mass="31968">MNADIAKGSYITSQYPPFFASKITLDDYISPFDTDIVAHEYDNTTFWEYITPAQQQRYYDKIDTILKKAEAESGKPIDEATVLFAHYQVDFHIRQHYLAPRSILNLCRSKDDIRSLTHWQWKTAIEDENAFTEFPDWGVGWVHEPSNSLGHQIAAWRMGERGREKHLAEVQARWAEIKDERRKQRMRTTRILFKGEHPRISHTTSSNLTAYAQDPDFKTDEPLLAALSITVIKHPEVFSLITITTMLFCPDTEREHLELLVPSNLWLLFDGPLSN</sequence>
<evidence type="ECO:0000313" key="1">
    <source>
        <dbReference type="EMBL" id="OQE22800.1"/>
    </source>
</evidence>
<dbReference type="AlphaFoldDB" id="A0A1V6TA38"/>
<dbReference type="Proteomes" id="UP000191342">
    <property type="component" value="Unassembled WGS sequence"/>
</dbReference>
<organism evidence="1 2">
    <name type="scientific">Penicillium flavigenum</name>
    <dbReference type="NCBI Taxonomy" id="254877"/>
    <lineage>
        <taxon>Eukaryota</taxon>
        <taxon>Fungi</taxon>
        <taxon>Dikarya</taxon>
        <taxon>Ascomycota</taxon>
        <taxon>Pezizomycotina</taxon>
        <taxon>Eurotiomycetes</taxon>
        <taxon>Eurotiomycetidae</taxon>
        <taxon>Eurotiales</taxon>
        <taxon>Aspergillaceae</taxon>
        <taxon>Penicillium</taxon>
    </lineage>
</organism>
<dbReference type="EMBL" id="MLQL01000012">
    <property type="protein sequence ID" value="OQE22800.1"/>
    <property type="molecule type" value="Genomic_DNA"/>
</dbReference>
<evidence type="ECO:0000313" key="2">
    <source>
        <dbReference type="Proteomes" id="UP000191342"/>
    </source>
</evidence>
<proteinExistence type="predicted"/>
<protein>
    <submittedName>
        <fullName evidence="1">Uncharacterized protein</fullName>
    </submittedName>
</protein>
<name>A0A1V6TA38_9EURO</name>
<reference evidence="2" key="1">
    <citation type="journal article" date="2017" name="Nat. Microbiol.">
        <title>Global analysis of biosynthetic gene clusters reveals vast potential of secondary metabolite production in Penicillium species.</title>
        <authorList>
            <person name="Nielsen J.C."/>
            <person name="Grijseels S."/>
            <person name="Prigent S."/>
            <person name="Ji B."/>
            <person name="Dainat J."/>
            <person name="Nielsen K.F."/>
            <person name="Frisvad J.C."/>
            <person name="Workman M."/>
            <person name="Nielsen J."/>
        </authorList>
    </citation>
    <scope>NUCLEOTIDE SEQUENCE [LARGE SCALE GENOMIC DNA]</scope>
    <source>
        <strain evidence="2">IBT 14082</strain>
    </source>
</reference>
<accession>A0A1V6TA38</accession>
<comment type="caution">
    <text evidence="1">The sequence shown here is derived from an EMBL/GenBank/DDBJ whole genome shotgun (WGS) entry which is preliminary data.</text>
</comment>